<dbReference type="RefSeq" id="WP_007203624.1">
    <property type="nucleotide sequence ID" value="NZ_AKKV01000042.1"/>
</dbReference>
<dbReference type="OrthoDB" id="1752893at2"/>
<dbReference type="EMBL" id="AKKV01000042">
    <property type="protein sequence ID" value="EIT83908.1"/>
    <property type="molecule type" value="Genomic_DNA"/>
</dbReference>
<dbReference type="AlphaFoldDB" id="I8UAS5"/>
<dbReference type="Pfam" id="PF06196">
    <property type="entry name" value="DUF997"/>
    <property type="match status" value="1"/>
</dbReference>
<protein>
    <submittedName>
        <fullName evidence="2">Sodium/pantothenate symporter</fullName>
    </submittedName>
</protein>
<gene>
    <name evidence="2" type="ORF">A374_17774</name>
</gene>
<comment type="caution">
    <text evidence="2">The sequence shown here is derived from an EMBL/GenBank/DDBJ whole genome shotgun (WGS) entry which is preliminary data.</text>
</comment>
<dbReference type="PANTHER" id="PTHR39174:SF1">
    <property type="entry name" value="INNER MEMBRANE PROTEIN"/>
    <property type="match status" value="1"/>
</dbReference>
<sequence length="91" mass="10848">MDHRFKISRREAWLGTGLAVLNFVWWYAFAYGLGSKPVKEYTYILGLPAWFFYSCVAGFLLFSFLVFLMVTFLFKEVPFDEPEEKEKERVR</sequence>
<dbReference type="PATRIC" id="fig|1196324.3.peg.3629"/>
<accession>I8UAS5</accession>
<dbReference type="Proteomes" id="UP000004080">
    <property type="component" value="Unassembled WGS sequence"/>
</dbReference>
<keyword evidence="1" id="KW-0472">Membrane</keyword>
<keyword evidence="3" id="KW-1185">Reference proteome</keyword>
<name>I8UAS5_9BACL</name>
<feature type="transmembrane region" description="Helical" evidence="1">
    <location>
        <begin position="12"/>
        <end position="30"/>
    </location>
</feature>
<evidence type="ECO:0000256" key="1">
    <source>
        <dbReference type="SAM" id="Phobius"/>
    </source>
</evidence>
<evidence type="ECO:0000313" key="2">
    <source>
        <dbReference type="EMBL" id="EIT83908.1"/>
    </source>
</evidence>
<feature type="transmembrane region" description="Helical" evidence="1">
    <location>
        <begin position="50"/>
        <end position="74"/>
    </location>
</feature>
<reference evidence="2 3" key="1">
    <citation type="journal article" date="2012" name="J. Bacteriol.">
        <title>Genome of Bacillus macauensis ZFHKF-1, a Long-Chain-Forming Bacterium.</title>
        <authorList>
            <person name="Cai L."/>
            <person name="Zhang T."/>
        </authorList>
    </citation>
    <scope>NUCLEOTIDE SEQUENCE [LARGE SCALE GENOMIC DNA]</scope>
    <source>
        <strain evidence="2 3">ZFHKF-1</strain>
    </source>
</reference>
<organism evidence="2 3">
    <name type="scientific">Fictibacillus macauensis ZFHKF-1</name>
    <dbReference type="NCBI Taxonomy" id="1196324"/>
    <lineage>
        <taxon>Bacteria</taxon>
        <taxon>Bacillati</taxon>
        <taxon>Bacillota</taxon>
        <taxon>Bacilli</taxon>
        <taxon>Bacillales</taxon>
        <taxon>Fictibacillaceae</taxon>
        <taxon>Fictibacillus</taxon>
    </lineage>
</organism>
<dbReference type="InterPro" id="IPR010398">
    <property type="entry name" value="DUF997"/>
</dbReference>
<evidence type="ECO:0000313" key="3">
    <source>
        <dbReference type="Proteomes" id="UP000004080"/>
    </source>
</evidence>
<proteinExistence type="predicted"/>
<dbReference type="eggNOG" id="COG3924">
    <property type="taxonomic scope" value="Bacteria"/>
</dbReference>
<dbReference type="PANTHER" id="PTHR39174">
    <property type="entry name" value="INNER MEMBRANE PROTEIN-RELATED"/>
    <property type="match status" value="1"/>
</dbReference>
<keyword evidence="1" id="KW-1133">Transmembrane helix</keyword>
<dbReference type="STRING" id="1196324.A374_17774"/>
<keyword evidence="1" id="KW-0812">Transmembrane</keyword>